<dbReference type="Gene3D" id="3.30.930.10">
    <property type="entry name" value="Bira Bifunctional Protein, Domain 2"/>
    <property type="match status" value="1"/>
</dbReference>
<feature type="domain" description="BPL/LPL catalytic" evidence="4">
    <location>
        <begin position="14"/>
        <end position="214"/>
    </location>
</feature>
<dbReference type="Pfam" id="PF02237">
    <property type="entry name" value="BPL_C"/>
    <property type="match status" value="1"/>
</dbReference>
<evidence type="ECO:0000256" key="3">
    <source>
        <dbReference type="ARBA" id="ARBA00024227"/>
    </source>
</evidence>
<evidence type="ECO:0000256" key="2">
    <source>
        <dbReference type="ARBA" id="ARBA00023267"/>
    </source>
</evidence>
<comment type="caution">
    <text evidence="5">The sequence shown here is derived from an EMBL/GenBank/DDBJ whole genome shotgun (WGS) entry which is preliminary data.</text>
</comment>
<dbReference type="InterPro" id="IPR004143">
    <property type="entry name" value="BPL_LPL_catalytic"/>
</dbReference>
<dbReference type="PANTHER" id="PTHR12835">
    <property type="entry name" value="BIOTIN PROTEIN LIGASE"/>
    <property type="match status" value="1"/>
</dbReference>
<dbReference type="RefSeq" id="WP_311511794.1">
    <property type="nucleotide sequence ID" value="NZ_JAVREP010000006.1"/>
</dbReference>
<gene>
    <name evidence="5" type="ORF">RM479_12045</name>
</gene>
<protein>
    <recommendedName>
        <fullName evidence="3">biotin--[biotin carboxyl-carrier protein] ligase</fullName>
        <ecNumber evidence="3">6.3.4.15</ecNumber>
    </recommendedName>
</protein>
<dbReference type="CDD" id="cd16442">
    <property type="entry name" value="BPL"/>
    <property type="match status" value="1"/>
</dbReference>
<dbReference type="PANTHER" id="PTHR12835:SF5">
    <property type="entry name" value="BIOTIN--PROTEIN LIGASE"/>
    <property type="match status" value="1"/>
</dbReference>
<dbReference type="NCBIfam" id="TIGR00121">
    <property type="entry name" value="birA_ligase"/>
    <property type="match status" value="1"/>
</dbReference>
<dbReference type="GO" id="GO:0004077">
    <property type="term" value="F:biotin--[biotin carboxyl-carrier protein] ligase activity"/>
    <property type="evidence" value="ECO:0007669"/>
    <property type="project" value="UniProtKB-EC"/>
</dbReference>
<accession>A0ABU2M902</accession>
<evidence type="ECO:0000313" key="6">
    <source>
        <dbReference type="Proteomes" id="UP001183390"/>
    </source>
</evidence>
<sequence>MTSAPESFPRPPLDAAALNAVLARPDGMWERIEVVPEAGSTNTELAARARDGAPHGSVLVAEHQSAGRGRLGRGFSTPPRAALTVSLLLRPTVPVGRLGWLSALMGVAAVGAVRGTTGVEAALKWPNDLMVPKASTTRPERADGKLAGILAEIDFSSGAPAVVVGIGINVSQSREELPVATAVSLRGEGATDLDRGVLLASLLGEFEELYTMWAAAEGDAEAAGLAAVYRDTCVTVGHRVRVHLPDGRVLKGTATGIDADGRLVVDGPEGERALSAGDVVHVRPDR</sequence>
<evidence type="ECO:0000256" key="1">
    <source>
        <dbReference type="ARBA" id="ARBA00022598"/>
    </source>
</evidence>
<proteinExistence type="predicted"/>
<evidence type="ECO:0000259" key="4">
    <source>
        <dbReference type="PROSITE" id="PS51733"/>
    </source>
</evidence>
<reference evidence="6" key="1">
    <citation type="submission" date="2023-07" db="EMBL/GenBank/DDBJ databases">
        <title>30 novel species of actinomycetes from the DSMZ collection.</title>
        <authorList>
            <person name="Nouioui I."/>
        </authorList>
    </citation>
    <scope>NUCLEOTIDE SEQUENCE [LARGE SCALE GENOMIC DNA]</scope>
    <source>
        <strain evidence="6">DSM 44743</strain>
    </source>
</reference>
<dbReference type="Pfam" id="PF03099">
    <property type="entry name" value="BPL_LplA_LipB"/>
    <property type="match status" value="1"/>
</dbReference>
<dbReference type="InterPro" id="IPR004408">
    <property type="entry name" value="Biotin_CoA_COase_ligase"/>
</dbReference>
<dbReference type="Gene3D" id="2.30.30.100">
    <property type="match status" value="1"/>
</dbReference>
<dbReference type="InterPro" id="IPR045864">
    <property type="entry name" value="aa-tRNA-synth_II/BPL/LPL"/>
</dbReference>
<dbReference type="EC" id="6.3.4.15" evidence="3"/>
<organism evidence="5 6">
    <name type="scientific">Nocardiopsis lambiniae</name>
    <dbReference type="NCBI Taxonomy" id="3075539"/>
    <lineage>
        <taxon>Bacteria</taxon>
        <taxon>Bacillati</taxon>
        <taxon>Actinomycetota</taxon>
        <taxon>Actinomycetes</taxon>
        <taxon>Streptosporangiales</taxon>
        <taxon>Nocardiopsidaceae</taxon>
        <taxon>Nocardiopsis</taxon>
    </lineage>
</organism>
<evidence type="ECO:0000313" key="5">
    <source>
        <dbReference type="EMBL" id="MDT0329144.1"/>
    </source>
</evidence>
<dbReference type="SUPFAM" id="SSF55681">
    <property type="entry name" value="Class II aaRS and biotin synthetases"/>
    <property type="match status" value="1"/>
</dbReference>
<dbReference type="PROSITE" id="PS51733">
    <property type="entry name" value="BPL_LPL_CATALYTIC"/>
    <property type="match status" value="1"/>
</dbReference>
<dbReference type="Proteomes" id="UP001183390">
    <property type="component" value="Unassembled WGS sequence"/>
</dbReference>
<dbReference type="EMBL" id="JAVREP010000006">
    <property type="protein sequence ID" value="MDT0329144.1"/>
    <property type="molecule type" value="Genomic_DNA"/>
</dbReference>
<name>A0ABU2M902_9ACTN</name>
<keyword evidence="2" id="KW-0092">Biotin</keyword>
<keyword evidence="1 5" id="KW-0436">Ligase</keyword>
<dbReference type="InterPro" id="IPR003142">
    <property type="entry name" value="BPL_C"/>
</dbReference>
<keyword evidence="6" id="KW-1185">Reference proteome</keyword>